<dbReference type="SMART" id="SM00406">
    <property type="entry name" value="IGv"/>
    <property type="match status" value="1"/>
</dbReference>
<dbReference type="InterPro" id="IPR007110">
    <property type="entry name" value="Ig-like_dom"/>
</dbReference>
<proteinExistence type="predicted"/>
<dbReference type="FunFam" id="2.60.40.10:FF:000013">
    <property type="entry name" value="cell adhesion molecule 1 isoform X1"/>
    <property type="match status" value="1"/>
</dbReference>
<name>A0A6P7JI81_9TELE</name>
<evidence type="ECO:0000256" key="2">
    <source>
        <dbReference type="ARBA" id="ARBA00022737"/>
    </source>
</evidence>
<keyword evidence="6" id="KW-1133">Transmembrane helix</keyword>
<dbReference type="InterPro" id="IPR036179">
    <property type="entry name" value="Ig-like_dom_sf"/>
</dbReference>
<protein>
    <submittedName>
        <fullName evidence="10">Cytotoxic and regulatory T-cell molecule</fullName>
    </submittedName>
</protein>
<keyword evidence="9" id="KW-1185">Reference proteome</keyword>
<feature type="compositionally biased region" description="Polar residues" evidence="5">
    <location>
        <begin position="264"/>
        <end position="288"/>
    </location>
</feature>
<keyword evidence="2" id="KW-0677">Repeat</keyword>
<dbReference type="InterPro" id="IPR053096">
    <property type="entry name" value="CRTAM"/>
</dbReference>
<dbReference type="SUPFAM" id="SSF48726">
    <property type="entry name" value="Immunoglobulin"/>
    <property type="match status" value="2"/>
</dbReference>
<dbReference type="GO" id="GO:0008037">
    <property type="term" value="P:cell recognition"/>
    <property type="evidence" value="ECO:0007669"/>
    <property type="project" value="TreeGrafter"/>
</dbReference>
<dbReference type="CTD" id="56253"/>
<feature type="compositionally biased region" description="Basic and acidic residues" evidence="5">
    <location>
        <begin position="318"/>
        <end position="329"/>
    </location>
</feature>
<evidence type="ECO:0000256" key="5">
    <source>
        <dbReference type="SAM" id="MobiDB-lite"/>
    </source>
</evidence>
<organism evidence="9 10">
    <name type="scientific">Parambassis ranga</name>
    <name type="common">Indian glassy fish</name>
    <dbReference type="NCBI Taxonomy" id="210632"/>
    <lineage>
        <taxon>Eukaryota</taxon>
        <taxon>Metazoa</taxon>
        <taxon>Chordata</taxon>
        <taxon>Craniata</taxon>
        <taxon>Vertebrata</taxon>
        <taxon>Euteleostomi</taxon>
        <taxon>Actinopterygii</taxon>
        <taxon>Neopterygii</taxon>
        <taxon>Teleostei</taxon>
        <taxon>Neoteleostei</taxon>
        <taxon>Acanthomorphata</taxon>
        <taxon>Ovalentaria</taxon>
        <taxon>Ambassidae</taxon>
        <taxon>Parambassis</taxon>
    </lineage>
</organism>
<dbReference type="PANTHER" id="PTHR47118:SF1">
    <property type="entry name" value="CYTOTOXIC AND REGULATORY T-CELL MOLECULE"/>
    <property type="match status" value="1"/>
</dbReference>
<gene>
    <name evidence="10" type="primary">crtam</name>
</gene>
<dbReference type="GO" id="GO:0002355">
    <property type="term" value="P:detection of tumor cell"/>
    <property type="evidence" value="ECO:0007669"/>
    <property type="project" value="TreeGrafter"/>
</dbReference>
<dbReference type="InterPro" id="IPR013783">
    <property type="entry name" value="Ig-like_fold"/>
</dbReference>
<dbReference type="OrthoDB" id="10006996at2759"/>
<keyword evidence="3" id="KW-1015">Disulfide bond</keyword>
<evidence type="ECO:0000256" key="4">
    <source>
        <dbReference type="ARBA" id="ARBA00023319"/>
    </source>
</evidence>
<dbReference type="GO" id="GO:0005102">
    <property type="term" value="F:signaling receptor binding"/>
    <property type="evidence" value="ECO:0007669"/>
    <property type="project" value="TreeGrafter"/>
</dbReference>
<keyword evidence="1 7" id="KW-0732">Signal</keyword>
<dbReference type="GO" id="GO:0002860">
    <property type="term" value="P:positive regulation of natural killer cell mediated cytotoxicity directed against tumor cell target"/>
    <property type="evidence" value="ECO:0007669"/>
    <property type="project" value="TreeGrafter"/>
</dbReference>
<dbReference type="InParanoid" id="A0A6P7JI81"/>
<feature type="region of interest" description="Disordered" evidence="5">
    <location>
        <begin position="431"/>
        <end position="458"/>
    </location>
</feature>
<dbReference type="PANTHER" id="PTHR47118">
    <property type="entry name" value="CYTOTOXIC AND REGULATORY T-CELL MOLECULE"/>
    <property type="match status" value="1"/>
</dbReference>
<keyword evidence="6" id="KW-0812">Transmembrane</keyword>
<feature type="compositionally biased region" description="Polar residues" evidence="5">
    <location>
        <begin position="238"/>
        <end position="257"/>
    </location>
</feature>
<dbReference type="GeneID" id="114445646"/>
<feature type="compositionally biased region" description="Low complexity" evidence="5">
    <location>
        <begin position="212"/>
        <end position="229"/>
    </location>
</feature>
<feature type="domain" description="Ig-like" evidence="8">
    <location>
        <begin position="6"/>
        <end position="111"/>
    </location>
</feature>
<dbReference type="InterPro" id="IPR003599">
    <property type="entry name" value="Ig_sub"/>
</dbReference>
<dbReference type="AlphaFoldDB" id="A0A6P7JI81"/>
<feature type="signal peptide" evidence="7">
    <location>
        <begin position="1"/>
        <end position="19"/>
    </location>
</feature>
<evidence type="ECO:0000256" key="1">
    <source>
        <dbReference type="ARBA" id="ARBA00022729"/>
    </source>
</evidence>
<evidence type="ECO:0000259" key="8">
    <source>
        <dbReference type="PROSITE" id="PS50835"/>
    </source>
</evidence>
<dbReference type="InterPro" id="IPR013106">
    <property type="entry name" value="Ig_V-set"/>
</dbReference>
<reference evidence="10" key="1">
    <citation type="submission" date="2025-08" db="UniProtKB">
        <authorList>
            <consortium name="RefSeq"/>
        </authorList>
    </citation>
    <scope>IDENTIFICATION</scope>
</reference>
<evidence type="ECO:0000256" key="6">
    <source>
        <dbReference type="SAM" id="Phobius"/>
    </source>
</evidence>
<feature type="compositionally biased region" description="Low complexity" evidence="5">
    <location>
        <begin position="289"/>
        <end position="300"/>
    </location>
</feature>
<dbReference type="GO" id="GO:0005886">
    <property type="term" value="C:plasma membrane"/>
    <property type="evidence" value="ECO:0007669"/>
    <property type="project" value="TreeGrafter"/>
</dbReference>
<dbReference type="PROSITE" id="PS50835">
    <property type="entry name" value="IG_LIKE"/>
    <property type="match status" value="1"/>
</dbReference>
<evidence type="ECO:0000256" key="3">
    <source>
        <dbReference type="ARBA" id="ARBA00023157"/>
    </source>
</evidence>
<accession>A0A6P7JI81</accession>
<feature type="transmembrane region" description="Helical" evidence="6">
    <location>
        <begin position="339"/>
        <end position="360"/>
    </location>
</feature>
<feature type="region of interest" description="Disordered" evidence="5">
    <location>
        <begin position="370"/>
        <end position="403"/>
    </location>
</feature>
<feature type="compositionally biased region" description="Basic and acidic residues" evidence="5">
    <location>
        <begin position="381"/>
        <end position="393"/>
    </location>
</feature>
<dbReference type="Pfam" id="PF07686">
    <property type="entry name" value="V-set"/>
    <property type="match status" value="1"/>
</dbReference>
<dbReference type="SMART" id="SM00409">
    <property type="entry name" value="IG"/>
    <property type="match status" value="1"/>
</dbReference>
<sequence length="458" mass="50921">MEVKLPLCMFTLFVQVSLAVWQRVTVMKGQTLNLSCPITNAQKTHVDWKNPNGFIMFFNGNQALKDERYSINKLSNSEFSISISNFTFKDGGNYTCTRYGRRTRERKVEVTVLGYPKMSVVKHEGKTIVKCTAEGNHFPPQISWKFNDQHEFLGQTPHVYQEGKKFISMGMLQVLSVVNRVTVKCLVRHPALHSQHLMNFVKIGQDVRRFHGTTTTSSPTVQPQGSTTSVYRHDKTTNRPVTSDQPPSSYDQTTVTAPTRFPADTSTGSHLNTSDDSGTSAVPGSTQMNNDTNSTATSTAGWTSVSATEDTTFYNGTERNKTETFDSNRHSGSQGNSSLLVFLVTCLIFCLLVVVIFFAIKLRRAHMAWKRENEDSDPSEDSSKSKSSQEEKNSQGQRRRGNISTAFTQYVIEEPAVITSVSNTAALTAAESVNREQASHPRGPAQPSDKSNIKETSL</sequence>
<keyword evidence="6" id="KW-0472">Membrane</keyword>
<dbReference type="Gene3D" id="2.60.40.10">
    <property type="entry name" value="Immunoglobulins"/>
    <property type="match status" value="2"/>
</dbReference>
<feature type="compositionally biased region" description="Polar residues" evidence="5">
    <location>
        <begin position="301"/>
        <end position="317"/>
    </location>
</feature>
<keyword evidence="4" id="KW-0393">Immunoglobulin domain</keyword>
<evidence type="ECO:0000256" key="7">
    <source>
        <dbReference type="SAM" id="SignalP"/>
    </source>
</evidence>
<dbReference type="Proteomes" id="UP000515145">
    <property type="component" value="Chromosome 14"/>
</dbReference>
<feature type="region of interest" description="Disordered" evidence="5">
    <location>
        <begin position="211"/>
        <end position="333"/>
    </location>
</feature>
<evidence type="ECO:0000313" key="9">
    <source>
        <dbReference type="Proteomes" id="UP000515145"/>
    </source>
</evidence>
<evidence type="ECO:0000313" key="10">
    <source>
        <dbReference type="RefSeq" id="XP_028276520.1"/>
    </source>
</evidence>
<dbReference type="RefSeq" id="XP_028276520.1">
    <property type="nucleotide sequence ID" value="XM_028420719.1"/>
</dbReference>
<feature type="chain" id="PRO_5027966522" evidence="7">
    <location>
        <begin position="20"/>
        <end position="458"/>
    </location>
</feature>